<dbReference type="InterPro" id="IPR036047">
    <property type="entry name" value="F-box-like_dom_sf"/>
</dbReference>
<dbReference type="SUPFAM" id="SSF81383">
    <property type="entry name" value="F-box domain"/>
    <property type="match status" value="1"/>
</dbReference>
<dbReference type="InterPro" id="IPR013187">
    <property type="entry name" value="F-box-assoc_dom_typ3"/>
</dbReference>
<evidence type="ECO:0000256" key="1">
    <source>
        <dbReference type="SAM" id="MobiDB-lite"/>
    </source>
</evidence>
<dbReference type="PROSITE" id="PS50181">
    <property type="entry name" value="FBOX"/>
    <property type="match status" value="1"/>
</dbReference>
<evidence type="ECO:0000313" key="3">
    <source>
        <dbReference type="EMBL" id="CAA7013715.1"/>
    </source>
</evidence>
<dbReference type="EMBL" id="CACVBM020000066">
    <property type="protein sequence ID" value="CAA7013715.1"/>
    <property type="molecule type" value="Genomic_DNA"/>
</dbReference>
<dbReference type="Pfam" id="PF08268">
    <property type="entry name" value="FBA_3"/>
    <property type="match status" value="1"/>
</dbReference>
<dbReference type="Pfam" id="PF00646">
    <property type="entry name" value="F-box"/>
    <property type="match status" value="1"/>
</dbReference>
<accession>A0A6D2HK83</accession>
<keyword evidence="4" id="KW-1185">Reference proteome</keyword>
<dbReference type="PANTHER" id="PTHR31111">
    <property type="entry name" value="BNAA05G37150D PROTEIN-RELATED"/>
    <property type="match status" value="1"/>
</dbReference>
<feature type="domain" description="F-box" evidence="2">
    <location>
        <begin position="27"/>
        <end position="74"/>
    </location>
</feature>
<dbReference type="PANTHER" id="PTHR31111:SF58">
    <property type="entry name" value="F-BOX DOMAIN-CONTAINING PROTEIN"/>
    <property type="match status" value="1"/>
</dbReference>
<name>A0A6D2HK83_9BRAS</name>
<dbReference type="InterPro" id="IPR001810">
    <property type="entry name" value="F-box_dom"/>
</dbReference>
<proteinExistence type="predicted"/>
<comment type="caution">
    <text evidence="3">The sequence shown here is derived from an EMBL/GenBank/DDBJ whole genome shotgun (WGS) entry which is preliminary data.</text>
</comment>
<protein>
    <recommendedName>
        <fullName evidence="2">F-box domain-containing protein</fullName>
    </recommendedName>
</protein>
<dbReference type="Proteomes" id="UP000467841">
    <property type="component" value="Unassembled WGS sequence"/>
</dbReference>
<organism evidence="3 4">
    <name type="scientific">Microthlaspi erraticum</name>
    <dbReference type="NCBI Taxonomy" id="1685480"/>
    <lineage>
        <taxon>Eukaryota</taxon>
        <taxon>Viridiplantae</taxon>
        <taxon>Streptophyta</taxon>
        <taxon>Embryophyta</taxon>
        <taxon>Tracheophyta</taxon>
        <taxon>Spermatophyta</taxon>
        <taxon>Magnoliopsida</taxon>
        <taxon>eudicotyledons</taxon>
        <taxon>Gunneridae</taxon>
        <taxon>Pentapetalae</taxon>
        <taxon>rosids</taxon>
        <taxon>malvids</taxon>
        <taxon>Brassicales</taxon>
        <taxon>Brassicaceae</taxon>
        <taxon>Coluteocarpeae</taxon>
        <taxon>Microthlaspi</taxon>
    </lineage>
</organism>
<evidence type="ECO:0000259" key="2">
    <source>
        <dbReference type="PROSITE" id="PS50181"/>
    </source>
</evidence>
<feature type="region of interest" description="Disordered" evidence="1">
    <location>
        <begin position="1"/>
        <end position="25"/>
    </location>
</feature>
<dbReference type="OrthoDB" id="1028281at2759"/>
<gene>
    <name evidence="3" type="ORF">MERR_LOCUS949</name>
</gene>
<dbReference type="SMART" id="SM00256">
    <property type="entry name" value="FBOX"/>
    <property type="match status" value="1"/>
</dbReference>
<evidence type="ECO:0000313" key="4">
    <source>
        <dbReference type="Proteomes" id="UP000467841"/>
    </source>
</evidence>
<feature type="compositionally biased region" description="Basic and acidic residues" evidence="1">
    <location>
        <begin position="10"/>
        <end position="25"/>
    </location>
</feature>
<sequence>MFRVSKRRRQTDTTKKGDEEHNHEEERWGDFRIPLDLIVEILKKLPSKSLVRFRSVSMEWSSIIGSRRDFIDSIVTRSSAQWPLLILHHTGPEAFFTVSSTFPQTTKHAVSIPGSDSVGYSGHSFEYIYARGLICCYSPVSHLVTIYNPTTRQSVPLPEIVKPPVTQFLYHHSHCHFGYDPVTNQ</sequence>
<dbReference type="AlphaFoldDB" id="A0A6D2HK83"/>
<reference evidence="3" key="1">
    <citation type="submission" date="2020-01" db="EMBL/GenBank/DDBJ databases">
        <authorList>
            <person name="Mishra B."/>
        </authorList>
    </citation>
    <scope>NUCLEOTIDE SEQUENCE [LARGE SCALE GENOMIC DNA]</scope>
</reference>